<evidence type="ECO:0000313" key="2">
    <source>
        <dbReference type="EMBL" id="KAJ8282457.1"/>
    </source>
</evidence>
<name>A0A9Q1DV84_CONCO</name>
<dbReference type="EMBL" id="JAFJMO010000003">
    <property type="protein sequence ID" value="KAJ8282457.1"/>
    <property type="molecule type" value="Genomic_DNA"/>
</dbReference>
<comment type="caution">
    <text evidence="2">The sequence shown here is derived from an EMBL/GenBank/DDBJ whole genome shotgun (WGS) entry which is preliminary data.</text>
</comment>
<sequence>MRVVAASSGDSREKDSADGREERIVDERVEEDRWRRFRRQVTVDGGRDGWVLEESGREKEMKEWSDIWSGVTERLVVVQLLVKMRSRRLPALWVGGERVRVRSKEERRERKVDWVDSELRLKSPRRIRGVSLTGEELRRMSISSQKLPRGPGGAINNNNKQFARQSNRNRMKFKRGEGEG</sequence>
<proteinExistence type="predicted"/>
<gene>
    <name evidence="2" type="ORF">COCON_G00049760</name>
</gene>
<accession>A0A9Q1DV84</accession>
<dbReference type="AlphaFoldDB" id="A0A9Q1DV84"/>
<organism evidence="2 3">
    <name type="scientific">Conger conger</name>
    <name type="common">Conger eel</name>
    <name type="synonym">Muraena conger</name>
    <dbReference type="NCBI Taxonomy" id="82655"/>
    <lineage>
        <taxon>Eukaryota</taxon>
        <taxon>Metazoa</taxon>
        <taxon>Chordata</taxon>
        <taxon>Craniata</taxon>
        <taxon>Vertebrata</taxon>
        <taxon>Euteleostomi</taxon>
        <taxon>Actinopterygii</taxon>
        <taxon>Neopterygii</taxon>
        <taxon>Teleostei</taxon>
        <taxon>Anguilliformes</taxon>
        <taxon>Congridae</taxon>
        <taxon>Conger</taxon>
    </lineage>
</organism>
<evidence type="ECO:0000256" key="1">
    <source>
        <dbReference type="SAM" id="MobiDB-lite"/>
    </source>
</evidence>
<feature type="compositionally biased region" description="Polar residues" evidence="1">
    <location>
        <begin position="155"/>
        <end position="166"/>
    </location>
</feature>
<feature type="region of interest" description="Disordered" evidence="1">
    <location>
        <begin position="139"/>
        <end position="180"/>
    </location>
</feature>
<dbReference type="Proteomes" id="UP001152803">
    <property type="component" value="Unassembled WGS sequence"/>
</dbReference>
<feature type="region of interest" description="Disordered" evidence="1">
    <location>
        <begin position="1"/>
        <end position="23"/>
    </location>
</feature>
<feature type="compositionally biased region" description="Basic and acidic residues" evidence="1">
    <location>
        <begin position="10"/>
        <end position="23"/>
    </location>
</feature>
<keyword evidence="3" id="KW-1185">Reference proteome</keyword>
<protein>
    <submittedName>
        <fullName evidence="2">Uncharacterized protein</fullName>
    </submittedName>
</protein>
<evidence type="ECO:0000313" key="3">
    <source>
        <dbReference type="Proteomes" id="UP001152803"/>
    </source>
</evidence>
<reference evidence="2" key="1">
    <citation type="journal article" date="2023" name="Science">
        <title>Genome structures resolve the early diversification of teleost fishes.</title>
        <authorList>
            <person name="Parey E."/>
            <person name="Louis A."/>
            <person name="Montfort J."/>
            <person name="Bouchez O."/>
            <person name="Roques C."/>
            <person name="Iampietro C."/>
            <person name="Lluch J."/>
            <person name="Castinel A."/>
            <person name="Donnadieu C."/>
            <person name="Desvignes T."/>
            <person name="Floi Bucao C."/>
            <person name="Jouanno E."/>
            <person name="Wen M."/>
            <person name="Mejri S."/>
            <person name="Dirks R."/>
            <person name="Jansen H."/>
            <person name="Henkel C."/>
            <person name="Chen W.J."/>
            <person name="Zahm M."/>
            <person name="Cabau C."/>
            <person name="Klopp C."/>
            <person name="Thompson A.W."/>
            <person name="Robinson-Rechavi M."/>
            <person name="Braasch I."/>
            <person name="Lecointre G."/>
            <person name="Bobe J."/>
            <person name="Postlethwait J.H."/>
            <person name="Berthelot C."/>
            <person name="Roest Crollius H."/>
            <person name="Guiguen Y."/>
        </authorList>
    </citation>
    <scope>NUCLEOTIDE SEQUENCE</scope>
    <source>
        <strain evidence="2">Concon-B</strain>
    </source>
</reference>